<dbReference type="OrthoDB" id="9788370at2"/>
<comment type="caution">
    <text evidence="19">The sequence shown here is derived from an EMBL/GenBank/DDBJ whole genome shotgun (WGS) entry which is preliminary data.</text>
</comment>
<evidence type="ECO:0000256" key="4">
    <source>
        <dbReference type="ARBA" id="ARBA00003889"/>
    </source>
</evidence>
<gene>
    <name evidence="19" type="ORF">EV147_0288</name>
</gene>
<organism evidence="19 20">
    <name type="scientific">Cupriavidus agavae</name>
    <dbReference type="NCBI Taxonomy" id="1001822"/>
    <lineage>
        <taxon>Bacteria</taxon>
        <taxon>Pseudomonadati</taxon>
        <taxon>Pseudomonadota</taxon>
        <taxon>Betaproteobacteria</taxon>
        <taxon>Burkholderiales</taxon>
        <taxon>Burkholderiaceae</taxon>
        <taxon>Cupriavidus</taxon>
    </lineage>
</organism>
<dbReference type="UniPathway" id="UPA00148">
    <property type="reaction ID" value="UER00236"/>
</dbReference>
<evidence type="ECO:0000256" key="6">
    <source>
        <dbReference type="ARBA" id="ARBA00005159"/>
    </source>
</evidence>
<evidence type="ECO:0000256" key="9">
    <source>
        <dbReference type="ARBA" id="ARBA00012523"/>
    </source>
</evidence>
<dbReference type="SUPFAM" id="SSF52540">
    <property type="entry name" value="P-loop containing nucleoside triphosphate hydrolases"/>
    <property type="match status" value="1"/>
</dbReference>
<dbReference type="Proteomes" id="UP000291078">
    <property type="component" value="Unassembled WGS sequence"/>
</dbReference>
<comment type="pathway">
    <text evidence="5">Cofactor biosynthesis; adenosylcobalamin biosynthesis; adenosylcobalamin from cob(II)yrinate a,c-diamide: step 6/7.</text>
</comment>
<keyword evidence="15" id="KW-0342">GTP-binding</keyword>
<dbReference type="GO" id="GO:0008820">
    <property type="term" value="F:cobinamide phosphate guanylyltransferase activity"/>
    <property type="evidence" value="ECO:0007669"/>
    <property type="project" value="UniProtKB-EC"/>
</dbReference>
<dbReference type="InterPro" id="IPR027417">
    <property type="entry name" value="P-loop_NTPase"/>
</dbReference>
<keyword evidence="14" id="KW-0067">ATP-binding</keyword>
<comment type="similarity">
    <text evidence="7">Belongs to the CobU/CobP family.</text>
</comment>
<evidence type="ECO:0000256" key="2">
    <source>
        <dbReference type="ARBA" id="ARBA00000711"/>
    </source>
</evidence>
<keyword evidence="12" id="KW-0547">Nucleotide-binding</keyword>
<evidence type="ECO:0000256" key="16">
    <source>
        <dbReference type="ARBA" id="ARBA00029570"/>
    </source>
</evidence>
<keyword evidence="10" id="KW-0169">Cobalamin biosynthesis</keyword>
<evidence type="ECO:0000256" key="12">
    <source>
        <dbReference type="ARBA" id="ARBA00022741"/>
    </source>
</evidence>
<sequence>MKTEATPQPQALNLAAAAEPAAAGAAQAAAPEPETAVQPKPAGPAPARQLTLVLGGARSGKSHFAEQLATDHAALTGGPVTYIATARHDAEPADEEMEVRIALHRARRPADWTLVEEPVHLADALYAHARHDGCILVDCATLWLNNLIFGDNRDYPDHGVITPPPPFTEEIDALMTALPMLPGHVILVSNEIGFGVVPMGAITRFYVDELGRLNQKLAAAADRVRLLVAGIPVAIKDPASSPSTSHPAR</sequence>
<keyword evidence="11 19" id="KW-0808">Transferase</keyword>
<name>A0A4Q7S4B7_9BURK</name>
<dbReference type="GO" id="GO:0005525">
    <property type="term" value="F:GTP binding"/>
    <property type="evidence" value="ECO:0007669"/>
    <property type="project" value="UniProtKB-KW"/>
</dbReference>
<evidence type="ECO:0000256" key="3">
    <source>
        <dbReference type="ARBA" id="ARBA00001522"/>
    </source>
</evidence>
<evidence type="ECO:0000256" key="17">
    <source>
        <dbReference type="ARBA" id="ARBA00030571"/>
    </source>
</evidence>
<dbReference type="AlphaFoldDB" id="A0A4Q7S4B7"/>
<evidence type="ECO:0000256" key="10">
    <source>
        <dbReference type="ARBA" id="ARBA00022573"/>
    </source>
</evidence>
<feature type="compositionally biased region" description="Low complexity" evidence="18">
    <location>
        <begin position="1"/>
        <end position="36"/>
    </location>
</feature>
<dbReference type="EMBL" id="SGXM01000001">
    <property type="protein sequence ID" value="RZT41301.1"/>
    <property type="molecule type" value="Genomic_DNA"/>
</dbReference>
<dbReference type="InterPro" id="IPR003203">
    <property type="entry name" value="CobU/CobP"/>
</dbReference>
<dbReference type="PANTHER" id="PTHR34848">
    <property type="match status" value="1"/>
</dbReference>
<dbReference type="RefSeq" id="WP_130389355.1">
    <property type="nucleotide sequence ID" value="NZ_SGXM01000001.1"/>
</dbReference>
<comment type="function">
    <text evidence="4">Catalyzes ATP-dependent phosphorylation of adenosylcobinamide and addition of GMP to adenosylcobinamide phosphate.</text>
</comment>
<dbReference type="GO" id="GO:0005524">
    <property type="term" value="F:ATP binding"/>
    <property type="evidence" value="ECO:0007669"/>
    <property type="project" value="UniProtKB-KW"/>
</dbReference>
<dbReference type="EC" id="2.7.1.156" evidence="8"/>
<dbReference type="CDD" id="cd00544">
    <property type="entry name" value="CobU"/>
    <property type="match status" value="1"/>
</dbReference>
<evidence type="ECO:0000256" key="5">
    <source>
        <dbReference type="ARBA" id="ARBA00004692"/>
    </source>
</evidence>
<dbReference type="Pfam" id="PF02283">
    <property type="entry name" value="CobU"/>
    <property type="match status" value="1"/>
</dbReference>
<dbReference type="Gene3D" id="3.40.50.300">
    <property type="entry name" value="P-loop containing nucleotide triphosphate hydrolases"/>
    <property type="match status" value="1"/>
</dbReference>
<evidence type="ECO:0000256" key="13">
    <source>
        <dbReference type="ARBA" id="ARBA00022777"/>
    </source>
</evidence>
<evidence type="ECO:0000256" key="15">
    <source>
        <dbReference type="ARBA" id="ARBA00023134"/>
    </source>
</evidence>
<accession>A0A4Q7S4B7</accession>
<evidence type="ECO:0000256" key="8">
    <source>
        <dbReference type="ARBA" id="ARBA00012016"/>
    </source>
</evidence>
<comment type="catalytic activity">
    <reaction evidence="2">
        <text>adenosylcob(III)inamide phosphate + GTP + H(+) = adenosylcob(III)inamide-GDP + diphosphate</text>
        <dbReference type="Rhea" id="RHEA:22712"/>
        <dbReference type="ChEBI" id="CHEBI:15378"/>
        <dbReference type="ChEBI" id="CHEBI:33019"/>
        <dbReference type="ChEBI" id="CHEBI:37565"/>
        <dbReference type="ChEBI" id="CHEBI:58502"/>
        <dbReference type="ChEBI" id="CHEBI:60487"/>
        <dbReference type="EC" id="2.7.7.62"/>
    </reaction>
</comment>
<comment type="pathway">
    <text evidence="6">Cofactor biosynthesis; adenosylcobalamin biosynthesis; adenosylcobalamin from cob(II)yrinate a,c-diamide: step 5/7.</text>
</comment>
<dbReference type="NCBIfam" id="NF004469">
    <property type="entry name" value="PRK05800.1"/>
    <property type="match status" value="1"/>
</dbReference>
<comment type="catalytic activity">
    <reaction evidence="1">
        <text>adenosylcob(III)inamide + ATP = adenosylcob(III)inamide phosphate + ADP + H(+)</text>
        <dbReference type="Rhea" id="RHEA:15769"/>
        <dbReference type="ChEBI" id="CHEBI:2480"/>
        <dbReference type="ChEBI" id="CHEBI:15378"/>
        <dbReference type="ChEBI" id="CHEBI:30616"/>
        <dbReference type="ChEBI" id="CHEBI:58502"/>
        <dbReference type="ChEBI" id="CHEBI:456216"/>
        <dbReference type="EC" id="2.7.1.156"/>
    </reaction>
</comment>
<proteinExistence type="inferred from homology"/>
<keyword evidence="20" id="KW-1185">Reference proteome</keyword>
<keyword evidence="19" id="KW-0548">Nucleotidyltransferase</keyword>
<dbReference type="PANTHER" id="PTHR34848:SF1">
    <property type="entry name" value="BIFUNCTIONAL ADENOSYLCOBALAMIN BIOSYNTHESIS PROTEIN COBU"/>
    <property type="match status" value="1"/>
</dbReference>
<dbReference type="EC" id="2.7.7.62" evidence="9"/>
<reference evidence="19 20" key="1">
    <citation type="journal article" date="2015" name="Stand. Genomic Sci.">
        <title>Genomic Encyclopedia of Bacterial and Archaeal Type Strains, Phase III: the genomes of soil and plant-associated and newly described type strains.</title>
        <authorList>
            <person name="Whitman W.B."/>
            <person name="Woyke T."/>
            <person name="Klenk H.P."/>
            <person name="Zhou Y."/>
            <person name="Lilburn T.G."/>
            <person name="Beck B.J."/>
            <person name="De Vos P."/>
            <person name="Vandamme P."/>
            <person name="Eisen J.A."/>
            <person name="Garrity G."/>
            <person name="Hugenholtz P."/>
            <person name="Kyrpides N.C."/>
        </authorList>
    </citation>
    <scope>NUCLEOTIDE SEQUENCE [LARGE SCALE GENOMIC DNA]</scope>
    <source>
        <strain evidence="19 20">ASC-9842</strain>
    </source>
</reference>
<evidence type="ECO:0000256" key="18">
    <source>
        <dbReference type="SAM" id="MobiDB-lite"/>
    </source>
</evidence>
<comment type="catalytic activity">
    <reaction evidence="3">
        <text>adenosylcob(III)inamide + GTP = adenosylcob(III)inamide phosphate + GDP + H(+)</text>
        <dbReference type="Rhea" id="RHEA:15765"/>
        <dbReference type="ChEBI" id="CHEBI:2480"/>
        <dbReference type="ChEBI" id="CHEBI:15378"/>
        <dbReference type="ChEBI" id="CHEBI:37565"/>
        <dbReference type="ChEBI" id="CHEBI:58189"/>
        <dbReference type="ChEBI" id="CHEBI:58502"/>
        <dbReference type="EC" id="2.7.1.156"/>
    </reaction>
</comment>
<evidence type="ECO:0000313" key="19">
    <source>
        <dbReference type="EMBL" id="RZT41301.1"/>
    </source>
</evidence>
<evidence type="ECO:0000256" key="1">
    <source>
        <dbReference type="ARBA" id="ARBA00000312"/>
    </source>
</evidence>
<feature type="region of interest" description="Disordered" evidence="18">
    <location>
        <begin position="1"/>
        <end position="47"/>
    </location>
</feature>
<evidence type="ECO:0000313" key="20">
    <source>
        <dbReference type="Proteomes" id="UP000291078"/>
    </source>
</evidence>
<dbReference type="GO" id="GO:0009236">
    <property type="term" value="P:cobalamin biosynthetic process"/>
    <property type="evidence" value="ECO:0007669"/>
    <property type="project" value="UniProtKB-UniPathway"/>
</dbReference>
<protein>
    <recommendedName>
        <fullName evidence="16">Adenosylcobinamide kinase</fullName>
        <ecNumber evidence="8">2.7.1.156</ecNumber>
        <ecNumber evidence="9">2.7.7.62</ecNumber>
    </recommendedName>
    <alternativeName>
        <fullName evidence="17">Adenosylcobinamide-phosphate guanylyltransferase</fullName>
    </alternativeName>
</protein>
<keyword evidence="13 19" id="KW-0418">Kinase</keyword>
<evidence type="ECO:0000256" key="7">
    <source>
        <dbReference type="ARBA" id="ARBA00007490"/>
    </source>
</evidence>
<evidence type="ECO:0000256" key="14">
    <source>
        <dbReference type="ARBA" id="ARBA00022840"/>
    </source>
</evidence>
<evidence type="ECO:0000256" key="11">
    <source>
        <dbReference type="ARBA" id="ARBA00022679"/>
    </source>
</evidence>
<dbReference type="GO" id="GO:0043752">
    <property type="term" value="F:adenosylcobinamide kinase activity"/>
    <property type="evidence" value="ECO:0007669"/>
    <property type="project" value="UniProtKB-EC"/>
</dbReference>